<feature type="region of interest" description="Disordered" evidence="1">
    <location>
        <begin position="9"/>
        <end position="38"/>
    </location>
</feature>
<organism evidence="2">
    <name type="scientific">Siphoviridae sp. ctr592</name>
    <dbReference type="NCBI Taxonomy" id="2826474"/>
    <lineage>
        <taxon>Viruses</taxon>
        <taxon>Duplodnaviria</taxon>
        <taxon>Heunggongvirae</taxon>
        <taxon>Uroviricota</taxon>
        <taxon>Caudoviricetes</taxon>
    </lineage>
</organism>
<sequence>MANEKHYIITIKQSGGGGGGNGELREKTGQDENGASEGTALSLSKTVAKVWSSTALLRTTLDATMQIVSRNEGNSLINERYKAVKGVGTTALTLGLAFAVGGVGAGLTATAAVAISYGRQIEQFNYERRWEMYGLTEKRARAGANFNRSRL</sequence>
<reference evidence="2" key="1">
    <citation type="journal article" date="2021" name="Proc. Natl. Acad. Sci. U.S.A.">
        <title>A Catalog of Tens of Thousands of Viruses from Human Metagenomes Reveals Hidden Associations with Chronic Diseases.</title>
        <authorList>
            <person name="Tisza M.J."/>
            <person name="Buck C.B."/>
        </authorList>
    </citation>
    <scope>NUCLEOTIDE SEQUENCE</scope>
    <source>
        <strain evidence="2">Ctr592</strain>
    </source>
</reference>
<evidence type="ECO:0000313" key="2">
    <source>
        <dbReference type="EMBL" id="DAE23636.1"/>
    </source>
</evidence>
<protein>
    <submittedName>
        <fullName evidence="2">Uncharacterized protein</fullName>
    </submittedName>
</protein>
<proteinExistence type="predicted"/>
<name>A0A8S5QY91_9CAUD</name>
<dbReference type="EMBL" id="BK015757">
    <property type="protein sequence ID" value="DAE23636.1"/>
    <property type="molecule type" value="Genomic_DNA"/>
</dbReference>
<evidence type="ECO:0000256" key="1">
    <source>
        <dbReference type="SAM" id="MobiDB-lite"/>
    </source>
</evidence>
<accession>A0A8S5QY91</accession>